<evidence type="ECO:0000256" key="1">
    <source>
        <dbReference type="SAM" id="MobiDB-lite"/>
    </source>
</evidence>
<proteinExistence type="predicted"/>
<dbReference type="EMBL" id="JABFTP020000103">
    <property type="protein sequence ID" value="KAL3277592.1"/>
    <property type="molecule type" value="Genomic_DNA"/>
</dbReference>
<reference evidence="2 3" key="1">
    <citation type="journal article" date="2021" name="BMC Biol.">
        <title>Horizontally acquired antibacterial genes associated with adaptive radiation of ladybird beetles.</title>
        <authorList>
            <person name="Li H.S."/>
            <person name="Tang X.F."/>
            <person name="Huang Y.H."/>
            <person name="Xu Z.Y."/>
            <person name="Chen M.L."/>
            <person name="Du X.Y."/>
            <person name="Qiu B.Y."/>
            <person name="Chen P.T."/>
            <person name="Zhang W."/>
            <person name="Slipinski A."/>
            <person name="Escalona H.E."/>
            <person name="Waterhouse R.M."/>
            <person name="Zwick A."/>
            <person name="Pang H."/>
        </authorList>
    </citation>
    <scope>NUCLEOTIDE SEQUENCE [LARGE SCALE GENOMIC DNA]</scope>
    <source>
        <strain evidence="2">SYSU2018</strain>
    </source>
</reference>
<dbReference type="AlphaFoldDB" id="A0ABD2NGP4"/>
<feature type="compositionally biased region" description="Polar residues" evidence="1">
    <location>
        <begin position="113"/>
        <end position="122"/>
    </location>
</feature>
<gene>
    <name evidence="2" type="ORF">HHI36_012934</name>
</gene>
<keyword evidence="3" id="KW-1185">Reference proteome</keyword>
<evidence type="ECO:0000313" key="2">
    <source>
        <dbReference type="EMBL" id="KAL3277592.1"/>
    </source>
</evidence>
<name>A0ABD2NGP4_9CUCU</name>
<sequence>MSFRSEIFSKAHRGHMGISKCKSLLKDHDQMRKYYRSRKKPLAKLKINQEVLFQKCKEIAWLPTILIEFLGNRSYMLKFDNGIMYRRNRIYIKERHYSKDSESESSQNDNQSTIHSNLSKTF</sequence>
<organism evidence="2 3">
    <name type="scientific">Cryptolaemus montrouzieri</name>
    <dbReference type="NCBI Taxonomy" id="559131"/>
    <lineage>
        <taxon>Eukaryota</taxon>
        <taxon>Metazoa</taxon>
        <taxon>Ecdysozoa</taxon>
        <taxon>Arthropoda</taxon>
        <taxon>Hexapoda</taxon>
        <taxon>Insecta</taxon>
        <taxon>Pterygota</taxon>
        <taxon>Neoptera</taxon>
        <taxon>Endopterygota</taxon>
        <taxon>Coleoptera</taxon>
        <taxon>Polyphaga</taxon>
        <taxon>Cucujiformia</taxon>
        <taxon>Coccinelloidea</taxon>
        <taxon>Coccinellidae</taxon>
        <taxon>Scymninae</taxon>
        <taxon>Scymnini</taxon>
        <taxon>Cryptolaemus</taxon>
    </lineage>
</organism>
<dbReference type="Proteomes" id="UP001516400">
    <property type="component" value="Unassembled WGS sequence"/>
</dbReference>
<comment type="caution">
    <text evidence="2">The sequence shown here is derived from an EMBL/GenBank/DDBJ whole genome shotgun (WGS) entry which is preliminary data.</text>
</comment>
<protein>
    <submittedName>
        <fullName evidence="2">Uncharacterized protein</fullName>
    </submittedName>
</protein>
<accession>A0ABD2NGP4</accession>
<feature type="region of interest" description="Disordered" evidence="1">
    <location>
        <begin position="97"/>
        <end position="122"/>
    </location>
</feature>
<evidence type="ECO:0000313" key="3">
    <source>
        <dbReference type="Proteomes" id="UP001516400"/>
    </source>
</evidence>